<sequence>MVLQISSERMWRRKKRTRCGIVWSEAVASYRGGLGCLRMQRLIKLKLPWKMGFSLLLFLKMEVKKPNVKTIQISKKRNHWFNDV</sequence>
<reference evidence="1 2" key="1">
    <citation type="submission" date="2023-03" db="EMBL/GenBank/DDBJ databases">
        <title>WGS of Gossypium arboreum.</title>
        <authorList>
            <person name="Yu D."/>
        </authorList>
    </citation>
    <scope>NUCLEOTIDE SEQUENCE [LARGE SCALE GENOMIC DNA]</scope>
    <source>
        <tissue evidence="1">Leaf</tissue>
    </source>
</reference>
<evidence type="ECO:0000313" key="1">
    <source>
        <dbReference type="EMBL" id="KAK5810748.1"/>
    </source>
</evidence>
<evidence type="ECO:0000313" key="2">
    <source>
        <dbReference type="Proteomes" id="UP001358586"/>
    </source>
</evidence>
<gene>
    <name evidence="1" type="ORF">PVK06_026065</name>
</gene>
<proteinExistence type="predicted"/>
<organism evidence="1 2">
    <name type="scientific">Gossypium arboreum</name>
    <name type="common">Tree cotton</name>
    <name type="synonym">Gossypium nanking</name>
    <dbReference type="NCBI Taxonomy" id="29729"/>
    <lineage>
        <taxon>Eukaryota</taxon>
        <taxon>Viridiplantae</taxon>
        <taxon>Streptophyta</taxon>
        <taxon>Embryophyta</taxon>
        <taxon>Tracheophyta</taxon>
        <taxon>Spermatophyta</taxon>
        <taxon>Magnoliopsida</taxon>
        <taxon>eudicotyledons</taxon>
        <taxon>Gunneridae</taxon>
        <taxon>Pentapetalae</taxon>
        <taxon>rosids</taxon>
        <taxon>malvids</taxon>
        <taxon>Malvales</taxon>
        <taxon>Malvaceae</taxon>
        <taxon>Malvoideae</taxon>
        <taxon>Gossypium</taxon>
    </lineage>
</organism>
<protein>
    <submittedName>
        <fullName evidence="1">Uncharacterized protein</fullName>
    </submittedName>
</protein>
<dbReference type="EMBL" id="JARKNE010000008">
    <property type="protein sequence ID" value="KAK5810748.1"/>
    <property type="molecule type" value="Genomic_DNA"/>
</dbReference>
<comment type="caution">
    <text evidence="1">The sequence shown here is derived from an EMBL/GenBank/DDBJ whole genome shotgun (WGS) entry which is preliminary data.</text>
</comment>
<accession>A0ABR0NWN8</accession>
<dbReference type="Proteomes" id="UP001358586">
    <property type="component" value="Chromosome 8"/>
</dbReference>
<keyword evidence="2" id="KW-1185">Reference proteome</keyword>
<name>A0ABR0NWN8_GOSAR</name>